<keyword evidence="1" id="KW-0812">Transmembrane</keyword>
<dbReference type="Proteomes" id="UP001054945">
    <property type="component" value="Unassembled WGS sequence"/>
</dbReference>
<keyword evidence="1" id="KW-0472">Membrane</keyword>
<evidence type="ECO:0000313" key="3">
    <source>
        <dbReference type="Proteomes" id="UP001054945"/>
    </source>
</evidence>
<protein>
    <submittedName>
        <fullName evidence="2">Uncharacterized protein</fullName>
    </submittedName>
</protein>
<keyword evidence="1" id="KW-1133">Transmembrane helix</keyword>
<accession>A0AAV4T0F7</accession>
<evidence type="ECO:0000313" key="2">
    <source>
        <dbReference type="EMBL" id="GIY38756.1"/>
    </source>
</evidence>
<keyword evidence="3" id="KW-1185">Reference proteome</keyword>
<proteinExistence type="predicted"/>
<sequence length="84" mass="9638">MSDAFERKAISFPPHRGFVKLDKLLNEALLLHNFLLFAHCIFFPAPFFLSFGRISQPNICGNKFEAILIERRGLEFESGMQVAH</sequence>
<dbReference type="AlphaFoldDB" id="A0AAV4T0F7"/>
<evidence type="ECO:0000256" key="1">
    <source>
        <dbReference type="SAM" id="Phobius"/>
    </source>
</evidence>
<organism evidence="2 3">
    <name type="scientific">Caerostris extrusa</name>
    <name type="common">Bark spider</name>
    <name type="synonym">Caerostris bankana</name>
    <dbReference type="NCBI Taxonomy" id="172846"/>
    <lineage>
        <taxon>Eukaryota</taxon>
        <taxon>Metazoa</taxon>
        <taxon>Ecdysozoa</taxon>
        <taxon>Arthropoda</taxon>
        <taxon>Chelicerata</taxon>
        <taxon>Arachnida</taxon>
        <taxon>Araneae</taxon>
        <taxon>Araneomorphae</taxon>
        <taxon>Entelegynae</taxon>
        <taxon>Araneoidea</taxon>
        <taxon>Araneidae</taxon>
        <taxon>Caerostris</taxon>
    </lineage>
</organism>
<comment type="caution">
    <text evidence="2">The sequence shown here is derived from an EMBL/GenBank/DDBJ whole genome shotgun (WGS) entry which is preliminary data.</text>
</comment>
<feature type="transmembrane region" description="Helical" evidence="1">
    <location>
        <begin position="29"/>
        <end position="49"/>
    </location>
</feature>
<gene>
    <name evidence="2" type="ORF">CEXT_696891</name>
</gene>
<reference evidence="2 3" key="1">
    <citation type="submission" date="2021-06" db="EMBL/GenBank/DDBJ databases">
        <title>Caerostris extrusa draft genome.</title>
        <authorList>
            <person name="Kono N."/>
            <person name="Arakawa K."/>
        </authorList>
    </citation>
    <scope>NUCLEOTIDE SEQUENCE [LARGE SCALE GENOMIC DNA]</scope>
</reference>
<dbReference type="EMBL" id="BPLR01010351">
    <property type="protein sequence ID" value="GIY38756.1"/>
    <property type="molecule type" value="Genomic_DNA"/>
</dbReference>
<name>A0AAV4T0F7_CAEEX</name>